<organism evidence="3 4">
    <name type="scientific">Athelia psychrophila</name>
    <dbReference type="NCBI Taxonomy" id="1759441"/>
    <lineage>
        <taxon>Eukaryota</taxon>
        <taxon>Fungi</taxon>
        <taxon>Dikarya</taxon>
        <taxon>Basidiomycota</taxon>
        <taxon>Agaricomycotina</taxon>
        <taxon>Agaricomycetes</taxon>
        <taxon>Agaricomycetidae</taxon>
        <taxon>Atheliales</taxon>
        <taxon>Atheliaceae</taxon>
        <taxon>Athelia</taxon>
    </lineage>
</organism>
<feature type="transmembrane region" description="Helical" evidence="2">
    <location>
        <begin position="236"/>
        <end position="257"/>
    </location>
</feature>
<protein>
    <submittedName>
        <fullName evidence="3">Uncharacterized protein</fullName>
    </submittedName>
</protein>
<name>A0A167W7H3_9AGAM</name>
<reference evidence="3 4" key="1">
    <citation type="journal article" date="2016" name="Mol. Biol. Evol.">
        <title>Comparative Genomics of Early-Diverging Mushroom-Forming Fungi Provides Insights into the Origins of Lignocellulose Decay Capabilities.</title>
        <authorList>
            <person name="Nagy L.G."/>
            <person name="Riley R."/>
            <person name="Tritt A."/>
            <person name="Adam C."/>
            <person name="Daum C."/>
            <person name="Floudas D."/>
            <person name="Sun H."/>
            <person name="Yadav J.S."/>
            <person name="Pangilinan J."/>
            <person name="Larsson K.H."/>
            <person name="Matsuura K."/>
            <person name="Barry K."/>
            <person name="Labutti K."/>
            <person name="Kuo R."/>
            <person name="Ohm R.A."/>
            <person name="Bhattacharya S.S."/>
            <person name="Shirouzu T."/>
            <person name="Yoshinaga Y."/>
            <person name="Martin F.M."/>
            <person name="Grigoriev I.V."/>
            <person name="Hibbett D.S."/>
        </authorList>
    </citation>
    <scope>NUCLEOTIDE SEQUENCE [LARGE SCALE GENOMIC DNA]</scope>
    <source>
        <strain evidence="3 4">CBS 109695</strain>
    </source>
</reference>
<proteinExistence type="predicted"/>
<evidence type="ECO:0000256" key="2">
    <source>
        <dbReference type="SAM" id="Phobius"/>
    </source>
</evidence>
<keyword evidence="2" id="KW-0812">Transmembrane</keyword>
<evidence type="ECO:0000256" key="1">
    <source>
        <dbReference type="SAM" id="MobiDB-lite"/>
    </source>
</evidence>
<keyword evidence="2" id="KW-1133">Transmembrane helix</keyword>
<accession>A0A167W7H3</accession>
<gene>
    <name evidence="3" type="ORF">FIBSPDRAFT_903270</name>
</gene>
<evidence type="ECO:0000313" key="3">
    <source>
        <dbReference type="EMBL" id="KZP05780.1"/>
    </source>
</evidence>
<dbReference type="Proteomes" id="UP000076532">
    <property type="component" value="Unassembled WGS sequence"/>
</dbReference>
<dbReference type="EMBL" id="KV417819">
    <property type="protein sequence ID" value="KZP05780.1"/>
    <property type="molecule type" value="Genomic_DNA"/>
</dbReference>
<keyword evidence="2" id="KW-0472">Membrane</keyword>
<feature type="region of interest" description="Disordered" evidence="1">
    <location>
        <begin position="191"/>
        <end position="227"/>
    </location>
</feature>
<evidence type="ECO:0000313" key="4">
    <source>
        <dbReference type="Proteomes" id="UP000076532"/>
    </source>
</evidence>
<dbReference type="AlphaFoldDB" id="A0A167W7H3"/>
<sequence length="456" mass="50193">MLDLTISPEMLAADACICAGSWISETDVLPQGYTKIVALLQHHPEITTRLTLPVEVPQINIRVNGVNGFFIFPEAAVTVSLHPSYKTKTSTGGGKAPKPQRKARKDSLYMITCHADKERHDVCYKADTLQAKAAAREHLLSVRIDEDQYEEKMKRAHAEELAASIAASVPHTKKTRVSKNRGVDYRKDAAKVPEAPVASRSEMHGSLEDECNERARAPDSLSRPRQSHDFCSGPNIATLAYLGSMGLWLMVLLRIAALMNMFYPMFRAAAGLERGPAGKCNHACSGAEPTWSLSPQPKLTLKLSPTCGGCNSTCVYLSELSRNSVGTQSELSRNSAGWNSAGGVSWFLMHPGSTAMSPSLHILSRYYRSRSRAPAVVPALLKPFPHRRRLRRSRRDSDTADVSGTTVCISAGLSPHGSGILIMGPQGLRRMSETFRDTYIFIRAAWRTAWREFRIS</sequence>
<keyword evidence="4" id="KW-1185">Reference proteome</keyword>
<feature type="compositionally biased region" description="Basic and acidic residues" evidence="1">
    <location>
        <begin position="201"/>
        <end position="217"/>
    </location>
</feature>
<feature type="region of interest" description="Disordered" evidence="1">
    <location>
        <begin position="84"/>
        <end position="103"/>
    </location>
</feature>